<evidence type="ECO:0000256" key="2">
    <source>
        <dbReference type="ARBA" id="ARBA00009865"/>
    </source>
</evidence>
<dbReference type="Gene3D" id="2.60.120.200">
    <property type="match status" value="1"/>
</dbReference>
<feature type="domain" description="Beta-xylosidase C-terminal Concanavalin A-like" evidence="9">
    <location>
        <begin position="336"/>
        <end position="522"/>
    </location>
</feature>
<dbReference type="OrthoDB" id="703126at2"/>
<evidence type="ECO:0000256" key="7">
    <source>
        <dbReference type="SAM" id="SignalP"/>
    </source>
</evidence>
<dbReference type="Gene3D" id="3.20.20.80">
    <property type="entry name" value="Glycosidases"/>
    <property type="match status" value="1"/>
</dbReference>
<dbReference type="SUPFAM" id="SSF49899">
    <property type="entry name" value="Concanavalin A-like lectins/glucanases"/>
    <property type="match status" value="1"/>
</dbReference>
<dbReference type="InterPro" id="IPR013320">
    <property type="entry name" value="ConA-like_dom_sf"/>
</dbReference>
<feature type="signal peptide" evidence="7">
    <location>
        <begin position="1"/>
        <end position="22"/>
    </location>
</feature>
<dbReference type="InterPro" id="IPR041542">
    <property type="entry name" value="GH43_C2"/>
</dbReference>
<sequence length="1312" mass="148499">MIKKTIFLLLFAFCAQSTLLTAQTQTTTKIWTSDNSDGTYKNPLLWGDWADPDFIRVGDDFYFVSTSMQYVPGCPILHSKDLVNWQMAGYAVDKYDEDPRYNLEGGSLYRNGSWASTIRHHNGLFYVGFCTPYGQGTKEGHFSICTAKDIKGPWKRTIFPEYMYDPGLFFDDNGKVYVAHGQTKLFITELNGDALSVKTPEKEIYNNRDYPYLEGSHMYKFNGKYYILSTTGGTKGRQVCLRSDNVYGPYESKIVIHDDSNYPGNFLHQGGMVQLKDGSWWFIIMQDRGPIGRTPTLQPVTWVDGWPMLGVDGKGVVAHKKPNVGKTYPIKVPATSDEFKASTLGLQWQWNHNPDNEKWSLTERKGYMRLHASLATDLTMARNTLTQRVQGPASEGMVEMETSGLKDGDIAGFGIFQLPHAYIGVRKEGDKKTLLMVNDGKVIDSIKNFTPNKIWIKANTTHINFKAWFSYSVDGNKFIPLGNQLAMANGYNWTANRFALLNFSTKKEGLGGYADFNWFRYKGENSIPNNQKITYNGNSLNIDGKETFVYSAAFHYFRCPKELWRDRFKKIKAAGFNTVETYAPWNWHERNMPKNINDYTQVDFSELQEWLQMAQTEFGFYTIVRPGPFICAEWAGGGFPRWLAKFKPNNRDEFWLRSNNPDYLKWAAHWYKAFGTFIAEEQITQKTKGEKGVIMVQIENEFDSHDSKDKPGILKSLYSALKNVGVNVPIFTCLTSQTRGSKDSVLSQVFDCDNYYVGLNDAISCAKRMSNLKRKQPNAPGFVTELQGGWFSTQAGRLAEDNYSDDKHFYAIGLMSILGGATGINYYMFYGGTHFDGWGARGQTTSYDYNAAIREDGSLSKKYFAARNIGEFIKKYQQQLIHSKGGICTFENAPAELVGGVRIADDGTKFVFIHNSSAKKKIGGITLVKPGVDAALAKPMYNVDQNEKKVLITADAKDNNELAGQPSFELNYELDSMETKVLIIPAKAKADKGLWWSRQEDEKKEKTAPSTAVRIKKVLAFNENFDANWKTIKPMVSLPELGINDIRYVLYRSQDSLTAKEAGQFSKLLFNTFSRDIINVQVNGKLGTRLYPTGKYAAEVTRDFKKSAAKINDNEYDNIFDVAGLLHAGENEIIVVYENIGHEHGYYPMEELCGIKTAGLSDTILSIQKTLTWKLATNLAGIEHGFTKPDFNASKWNEVELDTTSTIDRKGNNIQPKEKQTALLTWYRAEFELPANVNPASTWKLLINASGNGYMYLNGHNIGRHWEVGPQREFYLPECWLRFGKNEKNVITLGLRQAMNGAVVKGLEIKEY</sequence>
<dbReference type="SUPFAM" id="SSF49785">
    <property type="entry name" value="Galactose-binding domain-like"/>
    <property type="match status" value="1"/>
</dbReference>
<dbReference type="Proteomes" id="UP000315971">
    <property type="component" value="Unassembled WGS sequence"/>
</dbReference>
<dbReference type="Pfam" id="PF04616">
    <property type="entry name" value="Glyco_hydro_43"/>
    <property type="match status" value="1"/>
</dbReference>
<feature type="domain" description="Glycoside hydrolase 35 catalytic" evidence="8">
    <location>
        <begin position="540"/>
        <end position="870"/>
    </location>
</feature>
<evidence type="ECO:0000256" key="6">
    <source>
        <dbReference type="PIRSR" id="PIRSR606710-2"/>
    </source>
</evidence>
<dbReference type="Pfam" id="PF21467">
    <property type="entry name" value="BetaGal_gal-bd"/>
    <property type="match status" value="1"/>
</dbReference>
<dbReference type="EMBL" id="FXSZ01000002">
    <property type="protein sequence ID" value="SMO48568.1"/>
    <property type="molecule type" value="Genomic_DNA"/>
</dbReference>
<accession>A0A521BN41</accession>
<dbReference type="InterPro" id="IPR048913">
    <property type="entry name" value="BetaGal_gal-bd"/>
</dbReference>
<evidence type="ECO:0000313" key="12">
    <source>
        <dbReference type="Proteomes" id="UP000315971"/>
    </source>
</evidence>
<feature type="active site" description="Proton acceptor" evidence="5">
    <location>
        <position position="51"/>
    </location>
</feature>
<reference evidence="11 12" key="1">
    <citation type="submission" date="2017-05" db="EMBL/GenBank/DDBJ databases">
        <authorList>
            <person name="Varghese N."/>
            <person name="Submissions S."/>
        </authorList>
    </citation>
    <scope>NUCLEOTIDE SEQUENCE [LARGE SCALE GENOMIC DNA]</scope>
    <source>
        <strain evidence="11 12">DSM 21342</strain>
    </source>
</reference>
<keyword evidence="7" id="KW-0732">Signal</keyword>
<feature type="chain" id="PRO_5021970997" evidence="7">
    <location>
        <begin position="23"/>
        <end position="1312"/>
    </location>
</feature>
<dbReference type="Gene3D" id="2.60.120.260">
    <property type="entry name" value="Galactose-binding domain-like"/>
    <property type="match status" value="1"/>
</dbReference>
<organism evidence="11 12">
    <name type="scientific">Solitalea koreensis</name>
    <dbReference type="NCBI Taxonomy" id="543615"/>
    <lineage>
        <taxon>Bacteria</taxon>
        <taxon>Pseudomonadati</taxon>
        <taxon>Bacteroidota</taxon>
        <taxon>Sphingobacteriia</taxon>
        <taxon>Sphingobacteriales</taxon>
        <taxon>Sphingobacteriaceae</taxon>
        <taxon>Solitalea</taxon>
    </lineage>
</organism>
<comment type="similarity">
    <text evidence="2">Belongs to the glycosyl hydrolase 43 family.</text>
</comment>
<dbReference type="Pfam" id="PF17851">
    <property type="entry name" value="GH43_C2"/>
    <property type="match status" value="1"/>
</dbReference>
<dbReference type="InterPro" id="IPR008979">
    <property type="entry name" value="Galactose-bd-like_sf"/>
</dbReference>
<name>A0A521BN41_9SPHI</name>
<keyword evidence="12" id="KW-1185">Reference proteome</keyword>
<feature type="site" description="Important for catalytic activity, responsible for pKa modulation of the active site Glu and correct orientation of both the proton donor and substrate" evidence="6">
    <location>
        <position position="165"/>
    </location>
</feature>
<keyword evidence="4" id="KW-0326">Glycosidase</keyword>
<dbReference type="RefSeq" id="WP_142601970.1">
    <property type="nucleotide sequence ID" value="NZ_FXSZ01000002.1"/>
</dbReference>
<evidence type="ECO:0000256" key="3">
    <source>
        <dbReference type="ARBA" id="ARBA00022801"/>
    </source>
</evidence>
<dbReference type="PANTHER" id="PTHR42812:SF12">
    <property type="entry name" value="BETA-XYLOSIDASE-RELATED"/>
    <property type="match status" value="1"/>
</dbReference>
<evidence type="ECO:0000259" key="8">
    <source>
        <dbReference type="Pfam" id="PF01301"/>
    </source>
</evidence>
<dbReference type="PRINTS" id="PR00742">
    <property type="entry name" value="GLHYDRLASE35"/>
</dbReference>
<keyword evidence="3" id="KW-0378">Hydrolase</keyword>
<protein>
    <submittedName>
        <fullName evidence="11">Beta-xylosidase</fullName>
    </submittedName>
</protein>
<dbReference type="InterPro" id="IPR006710">
    <property type="entry name" value="Glyco_hydro_43"/>
</dbReference>
<dbReference type="InterPro" id="IPR023296">
    <property type="entry name" value="Glyco_hydro_beta-prop_sf"/>
</dbReference>
<dbReference type="Pfam" id="PF01301">
    <property type="entry name" value="Glyco_hydro_35"/>
    <property type="match status" value="1"/>
</dbReference>
<dbReference type="SUPFAM" id="SSF75005">
    <property type="entry name" value="Arabinanase/levansucrase/invertase"/>
    <property type="match status" value="1"/>
</dbReference>
<dbReference type="InterPro" id="IPR031330">
    <property type="entry name" value="Gly_Hdrlase_35_cat"/>
</dbReference>
<dbReference type="GO" id="GO:0005975">
    <property type="term" value="P:carbohydrate metabolic process"/>
    <property type="evidence" value="ECO:0007669"/>
    <property type="project" value="InterPro"/>
</dbReference>
<dbReference type="SUPFAM" id="SSF51445">
    <property type="entry name" value="(Trans)glycosidases"/>
    <property type="match status" value="1"/>
</dbReference>
<evidence type="ECO:0000256" key="4">
    <source>
        <dbReference type="ARBA" id="ARBA00023295"/>
    </source>
</evidence>
<dbReference type="Gene3D" id="2.115.10.20">
    <property type="entry name" value="Glycosyl hydrolase domain, family 43"/>
    <property type="match status" value="1"/>
</dbReference>
<comment type="similarity">
    <text evidence="1">Belongs to the glycosyl hydrolase 35 family.</text>
</comment>
<dbReference type="PANTHER" id="PTHR42812">
    <property type="entry name" value="BETA-XYLOSIDASE"/>
    <property type="match status" value="1"/>
</dbReference>
<dbReference type="CDD" id="cd09001">
    <property type="entry name" value="GH43_FsAxh1-like"/>
    <property type="match status" value="1"/>
</dbReference>
<feature type="active site" description="Proton donor" evidence="5">
    <location>
        <position position="214"/>
    </location>
</feature>
<evidence type="ECO:0000256" key="1">
    <source>
        <dbReference type="ARBA" id="ARBA00009809"/>
    </source>
</evidence>
<dbReference type="InterPro" id="IPR051795">
    <property type="entry name" value="Glycosyl_Hydrlase_43"/>
</dbReference>
<proteinExistence type="inferred from homology"/>
<feature type="domain" description="Beta-galactosidase galactose-binding" evidence="10">
    <location>
        <begin position="1224"/>
        <end position="1286"/>
    </location>
</feature>
<gene>
    <name evidence="11" type="ORF">SAMN06265350_102367</name>
</gene>
<dbReference type="InterPro" id="IPR017853">
    <property type="entry name" value="GH"/>
</dbReference>
<dbReference type="InterPro" id="IPR001944">
    <property type="entry name" value="Glycoside_Hdrlase_35"/>
</dbReference>
<evidence type="ECO:0000313" key="11">
    <source>
        <dbReference type="EMBL" id="SMO48568.1"/>
    </source>
</evidence>
<dbReference type="GO" id="GO:0004553">
    <property type="term" value="F:hydrolase activity, hydrolyzing O-glycosyl compounds"/>
    <property type="evidence" value="ECO:0007669"/>
    <property type="project" value="InterPro"/>
</dbReference>
<evidence type="ECO:0000259" key="10">
    <source>
        <dbReference type="Pfam" id="PF21467"/>
    </source>
</evidence>
<evidence type="ECO:0000259" key="9">
    <source>
        <dbReference type="Pfam" id="PF17851"/>
    </source>
</evidence>
<evidence type="ECO:0000256" key="5">
    <source>
        <dbReference type="PIRSR" id="PIRSR606710-1"/>
    </source>
</evidence>